<evidence type="ECO:0000313" key="3">
    <source>
        <dbReference type="EMBL" id="WWF02393.1"/>
    </source>
</evidence>
<organism evidence="3 4">
    <name type="scientific">Methylococcus capsulatus</name>
    <dbReference type="NCBI Taxonomy" id="414"/>
    <lineage>
        <taxon>Bacteria</taxon>
        <taxon>Pseudomonadati</taxon>
        <taxon>Pseudomonadota</taxon>
        <taxon>Gammaproteobacteria</taxon>
        <taxon>Methylococcales</taxon>
        <taxon>Methylococcaceae</taxon>
        <taxon>Methylococcus</taxon>
    </lineage>
</organism>
<evidence type="ECO:0000259" key="2">
    <source>
        <dbReference type="Pfam" id="PF01402"/>
    </source>
</evidence>
<accession>A0ABZ2F7A8</accession>
<dbReference type="CDD" id="cd21631">
    <property type="entry name" value="RHH_CopG_NikR-like"/>
    <property type="match status" value="1"/>
</dbReference>
<dbReference type="RefSeq" id="WP_198324288.1">
    <property type="nucleotide sequence ID" value="NZ_CP104311.1"/>
</dbReference>
<dbReference type="EMBL" id="CP104311">
    <property type="protein sequence ID" value="WWF02393.1"/>
    <property type="molecule type" value="Genomic_DNA"/>
</dbReference>
<dbReference type="InterPro" id="IPR002145">
    <property type="entry name" value="CopG"/>
</dbReference>
<dbReference type="Pfam" id="PF01402">
    <property type="entry name" value="RHH_1"/>
    <property type="match status" value="1"/>
</dbReference>
<reference evidence="3 4" key="1">
    <citation type="submission" date="2022-09" db="EMBL/GenBank/DDBJ databases">
        <authorList>
            <person name="Giprobiosintez L."/>
        </authorList>
    </citation>
    <scope>NUCLEOTIDE SEQUENCE [LARGE SCALE GENOMIC DNA]</scope>
    <source>
        <strain evidence="4">VKPM-B-12549 (GBS-15)</strain>
    </source>
</reference>
<dbReference type="SUPFAM" id="SSF47598">
    <property type="entry name" value="Ribbon-helix-helix"/>
    <property type="match status" value="1"/>
</dbReference>
<keyword evidence="4" id="KW-1185">Reference proteome</keyword>
<gene>
    <name evidence="3" type="ORF">N4J17_01895</name>
</gene>
<feature type="region of interest" description="Disordered" evidence="1">
    <location>
        <begin position="64"/>
        <end position="86"/>
    </location>
</feature>
<sequence length="86" mass="9756">MHFNIYLDDETGFRLKSLAEAEGESRNALIRRALKEWIEFHSDSKSSGAEKSGWPQEVAAFQGMPDMEPFESHRRNLIHPAGDPLA</sequence>
<name>A0ABZ2F7A8_METCP</name>
<protein>
    <submittedName>
        <fullName evidence="3">Ribbon-helix-helix domain-containing protein</fullName>
    </submittedName>
</protein>
<evidence type="ECO:0000256" key="1">
    <source>
        <dbReference type="SAM" id="MobiDB-lite"/>
    </source>
</evidence>
<dbReference type="InterPro" id="IPR010985">
    <property type="entry name" value="Ribbon_hlx_hlx"/>
</dbReference>
<evidence type="ECO:0000313" key="4">
    <source>
        <dbReference type="Proteomes" id="UP001359308"/>
    </source>
</evidence>
<dbReference type="Proteomes" id="UP001359308">
    <property type="component" value="Chromosome"/>
</dbReference>
<proteinExistence type="predicted"/>
<feature type="domain" description="Ribbon-helix-helix protein CopG" evidence="2">
    <location>
        <begin position="3"/>
        <end position="39"/>
    </location>
</feature>